<evidence type="ECO:0000256" key="1">
    <source>
        <dbReference type="ARBA" id="ARBA00004123"/>
    </source>
</evidence>
<keyword evidence="2" id="KW-0678">Repressor</keyword>
<evidence type="ECO:0000256" key="2">
    <source>
        <dbReference type="ARBA" id="ARBA00022491"/>
    </source>
</evidence>
<feature type="region of interest" description="Disordered" evidence="6">
    <location>
        <begin position="1"/>
        <end position="27"/>
    </location>
</feature>
<protein>
    <submittedName>
        <fullName evidence="8">mRNAion factor HES-3-like</fullName>
    </submittedName>
</protein>
<accession>A0ABR0YYB8</accession>
<evidence type="ECO:0000313" key="8">
    <source>
        <dbReference type="EMBL" id="KAK6477579.1"/>
    </source>
</evidence>
<evidence type="ECO:0000256" key="3">
    <source>
        <dbReference type="ARBA" id="ARBA00023015"/>
    </source>
</evidence>
<evidence type="ECO:0000259" key="7">
    <source>
        <dbReference type="PROSITE" id="PS50888"/>
    </source>
</evidence>
<dbReference type="Gene3D" id="4.10.280.10">
    <property type="entry name" value="Helix-loop-helix DNA-binding domain"/>
    <property type="match status" value="1"/>
</dbReference>
<keyword evidence="3" id="KW-0805">Transcription regulation</keyword>
<dbReference type="PROSITE" id="PS50888">
    <property type="entry name" value="BHLH"/>
    <property type="match status" value="1"/>
</dbReference>
<evidence type="ECO:0000313" key="9">
    <source>
        <dbReference type="Proteomes" id="UP001369086"/>
    </source>
</evidence>
<keyword evidence="9" id="KW-1185">Reference proteome</keyword>
<sequence length="233" mass="26682">MHSDSRSTARQQASMERKISKPLMEKKRRARINNSLEQLKSLLESRYPKISKRKLEKADILELTVKCLKHLQNSHQDATFTKQQNLFHAGFQCCADRMDQFLLRSQELRLELHSQLARPLAPKEPRRCTLDSASNRPGREASFSPSLYPQPQNHRPAVKRNNISSDFLESKQPSRVSTAAKHQITPANMNGNADNIVRPSVNQNADASKSSQGPDLLLLRDVIYTKSECWRPW</sequence>
<keyword evidence="5" id="KW-0539">Nucleus</keyword>
<feature type="compositionally biased region" description="Polar residues" evidence="6">
    <location>
        <begin position="161"/>
        <end position="177"/>
    </location>
</feature>
<evidence type="ECO:0000256" key="5">
    <source>
        <dbReference type="ARBA" id="ARBA00023242"/>
    </source>
</evidence>
<gene>
    <name evidence="8" type="ORF">HHUSO_G22560</name>
</gene>
<dbReference type="SUPFAM" id="SSF47459">
    <property type="entry name" value="HLH, helix-loop-helix DNA-binding domain"/>
    <property type="match status" value="1"/>
</dbReference>
<dbReference type="Proteomes" id="UP001369086">
    <property type="component" value="Unassembled WGS sequence"/>
</dbReference>
<feature type="compositionally biased region" description="Polar residues" evidence="6">
    <location>
        <begin position="143"/>
        <end position="153"/>
    </location>
</feature>
<dbReference type="SMART" id="SM00353">
    <property type="entry name" value="HLH"/>
    <property type="match status" value="1"/>
</dbReference>
<dbReference type="Pfam" id="PF00010">
    <property type="entry name" value="HLH"/>
    <property type="match status" value="1"/>
</dbReference>
<name>A0ABR0YYB8_HUSHU</name>
<evidence type="ECO:0000256" key="4">
    <source>
        <dbReference type="ARBA" id="ARBA00023163"/>
    </source>
</evidence>
<dbReference type="PANTHER" id="PTHR10985">
    <property type="entry name" value="BASIC HELIX-LOOP-HELIX TRANSCRIPTION FACTOR, HES-RELATED"/>
    <property type="match status" value="1"/>
</dbReference>
<reference evidence="8 9" key="1">
    <citation type="submission" date="2021-05" db="EMBL/GenBank/DDBJ databases">
        <authorList>
            <person name="Zahm M."/>
            <person name="Klopp C."/>
            <person name="Cabau C."/>
            <person name="Kuhl H."/>
            <person name="Suciu R."/>
            <person name="Ciorpac M."/>
            <person name="Holostenco D."/>
            <person name="Gessner J."/>
            <person name="Wuertz S."/>
            <person name="Hohne C."/>
            <person name="Stock M."/>
            <person name="Gislard M."/>
            <person name="Lluch J."/>
            <person name="Milhes M."/>
            <person name="Lampietro C."/>
            <person name="Lopez Roques C."/>
            <person name="Donnadieu C."/>
            <person name="Du K."/>
            <person name="Schartl M."/>
            <person name="Guiguen Y."/>
        </authorList>
    </citation>
    <scope>NUCLEOTIDE SEQUENCE [LARGE SCALE GENOMIC DNA]</scope>
    <source>
        <strain evidence="8">Hh-F2</strain>
        <tissue evidence="8">Blood</tissue>
    </source>
</reference>
<feature type="compositionally biased region" description="Basic and acidic residues" evidence="6">
    <location>
        <begin position="15"/>
        <end position="25"/>
    </location>
</feature>
<comment type="caution">
    <text evidence="8">The sequence shown here is derived from an EMBL/GenBank/DDBJ whole genome shotgun (WGS) entry which is preliminary data.</text>
</comment>
<dbReference type="InterPro" id="IPR036638">
    <property type="entry name" value="HLH_DNA-bd_sf"/>
</dbReference>
<feature type="region of interest" description="Disordered" evidence="6">
    <location>
        <begin position="117"/>
        <end position="198"/>
    </location>
</feature>
<proteinExistence type="predicted"/>
<dbReference type="InterPro" id="IPR011598">
    <property type="entry name" value="bHLH_dom"/>
</dbReference>
<evidence type="ECO:0000256" key="6">
    <source>
        <dbReference type="SAM" id="MobiDB-lite"/>
    </source>
</evidence>
<feature type="domain" description="BHLH" evidence="7">
    <location>
        <begin position="16"/>
        <end position="71"/>
    </location>
</feature>
<keyword evidence="4" id="KW-0804">Transcription</keyword>
<dbReference type="InterPro" id="IPR050370">
    <property type="entry name" value="HES_HEY"/>
</dbReference>
<organism evidence="8 9">
    <name type="scientific">Huso huso</name>
    <name type="common">Beluga</name>
    <name type="synonym">Acipenser huso</name>
    <dbReference type="NCBI Taxonomy" id="61971"/>
    <lineage>
        <taxon>Eukaryota</taxon>
        <taxon>Metazoa</taxon>
        <taxon>Chordata</taxon>
        <taxon>Craniata</taxon>
        <taxon>Vertebrata</taxon>
        <taxon>Euteleostomi</taxon>
        <taxon>Actinopterygii</taxon>
        <taxon>Chondrostei</taxon>
        <taxon>Acipenseriformes</taxon>
        <taxon>Acipenseridae</taxon>
        <taxon>Huso</taxon>
    </lineage>
</organism>
<dbReference type="EMBL" id="JAHFZB010000021">
    <property type="protein sequence ID" value="KAK6477579.1"/>
    <property type="molecule type" value="Genomic_DNA"/>
</dbReference>
<comment type="subcellular location">
    <subcellularLocation>
        <location evidence="1">Nucleus</location>
    </subcellularLocation>
</comment>